<dbReference type="GeneID" id="4986068"/>
<keyword evidence="6" id="KW-0175">Coiled coil</keyword>
<dbReference type="AlphaFoldDB" id="A0A254U8L8"/>
<dbReference type="GO" id="GO:0009893">
    <property type="term" value="P:positive regulation of metabolic process"/>
    <property type="evidence" value="ECO:0007669"/>
    <property type="project" value="UniProtKB-ARBA"/>
</dbReference>
<dbReference type="InterPro" id="IPR007219">
    <property type="entry name" value="XnlR_reg_dom"/>
</dbReference>
<keyword evidence="5" id="KW-0539">Nucleus</keyword>
<evidence type="ECO:0000313" key="12">
    <source>
        <dbReference type="Proteomes" id="UP001144191"/>
    </source>
</evidence>
<dbReference type="InterPro" id="IPR036864">
    <property type="entry name" value="Zn2-C6_fun-type_DNA-bd_sf"/>
</dbReference>
<dbReference type="Pfam" id="PF04082">
    <property type="entry name" value="Fungal_trans"/>
    <property type="match status" value="1"/>
</dbReference>
<accession>A0A254U8L8</accession>
<dbReference type="Proteomes" id="UP001144191">
    <property type="component" value="Unassembled WGS sequence"/>
</dbReference>
<reference evidence="10" key="2">
    <citation type="submission" date="2019-02" db="EMBL/GenBank/DDBJ databases">
        <title>FDA dAtabase for Regulatory Grade micrObial Sequences (FDA-ARGOS): Supporting development and validation of Infectious Disease Dx tests.</title>
        <authorList>
            <person name="Kerrigan L."/>
            <person name="Tallon L.J."/>
            <person name="Sadzewicz L."/>
            <person name="Sengamalay N."/>
            <person name="Ott S."/>
            <person name="Godinez A."/>
            <person name="Nagaraj S."/>
            <person name="Vavikolanu K."/>
            <person name="Vyas G."/>
            <person name="Nadendla S."/>
            <person name="Aluvathingal J."/>
            <person name="Sichtig H."/>
        </authorList>
    </citation>
    <scope>NUCLEOTIDE SEQUENCE</scope>
    <source>
        <strain evidence="10">FDAARGOS_311</strain>
    </source>
</reference>
<dbReference type="VEuPathDB" id="FungiDB:ASPNIDRAFT2_1172724"/>
<dbReference type="PROSITE" id="PS50048">
    <property type="entry name" value="ZN2_CY6_FUNGAL_2"/>
    <property type="match status" value="1"/>
</dbReference>
<organism evidence="9 12">
    <name type="scientific">Aspergillus niger</name>
    <dbReference type="NCBI Taxonomy" id="5061"/>
    <lineage>
        <taxon>Eukaryota</taxon>
        <taxon>Fungi</taxon>
        <taxon>Dikarya</taxon>
        <taxon>Ascomycota</taxon>
        <taxon>Pezizomycotina</taxon>
        <taxon>Eurotiomycetes</taxon>
        <taxon>Eurotiomycetidae</taxon>
        <taxon>Eurotiales</taxon>
        <taxon>Aspergillaceae</taxon>
        <taxon>Aspergillus</taxon>
        <taxon>Aspergillus subgen. Circumdati</taxon>
    </lineage>
</organism>
<keyword evidence="2" id="KW-0805">Transcription regulation</keyword>
<evidence type="ECO:0000256" key="1">
    <source>
        <dbReference type="ARBA" id="ARBA00022723"/>
    </source>
</evidence>
<dbReference type="RefSeq" id="XP_059604529.1">
    <property type="nucleotide sequence ID" value="XM_059751021.1"/>
</dbReference>
<dbReference type="GO" id="GO:0003677">
    <property type="term" value="F:DNA binding"/>
    <property type="evidence" value="ECO:0007669"/>
    <property type="project" value="UniProtKB-KW"/>
</dbReference>
<reference evidence="13" key="4">
    <citation type="submission" date="2025-02" db="EMBL/GenBank/DDBJ databases">
        <authorList>
            <consortium name="NCBI Genome Project"/>
        </authorList>
    </citation>
    <scope>NUCLEOTIDE SEQUENCE</scope>
</reference>
<feature type="domain" description="Zn(2)-C6 fungal-type" evidence="8">
    <location>
        <begin position="33"/>
        <end position="65"/>
    </location>
</feature>
<feature type="coiled-coil region" evidence="6">
    <location>
        <begin position="74"/>
        <end position="104"/>
    </location>
</feature>
<dbReference type="InterPro" id="IPR053187">
    <property type="entry name" value="Notoamide_regulator"/>
</dbReference>
<evidence type="ECO:0000313" key="10">
    <source>
        <dbReference type="EMBL" id="TPR06246.1"/>
    </source>
</evidence>
<evidence type="ECO:0000256" key="7">
    <source>
        <dbReference type="SAM" id="MobiDB-lite"/>
    </source>
</evidence>
<dbReference type="VEuPathDB" id="FungiDB:M747DRAFT_348813"/>
<evidence type="ECO:0000256" key="4">
    <source>
        <dbReference type="ARBA" id="ARBA00023163"/>
    </source>
</evidence>
<name>A0A254U8L8_ASPNG</name>
<keyword evidence="4" id="KW-0804">Transcription</keyword>
<dbReference type="GO" id="GO:0006351">
    <property type="term" value="P:DNA-templated transcription"/>
    <property type="evidence" value="ECO:0007669"/>
    <property type="project" value="InterPro"/>
</dbReference>
<dbReference type="eggNOG" id="ENOG502SP7J">
    <property type="taxonomic scope" value="Eukaryota"/>
</dbReference>
<evidence type="ECO:0000313" key="11">
    <source>
        <dbReference type="Proteomes" id="UP000197666"/>
    </source>
</evidence>
<evidence type="ECO:0000256" key="2">
    <source>
        <dbReference type="ARBA" id="ARBA00023015"/>
    </source>
</evidence>
<feature type="region of interest" description="Disordered" evidence="7">
    <location>
        <begin position="1"/>
        <end position="29"/>
    </location>
</feature>
<dbReference type="KEGG" id="ang:An12g07190"/>
<protein>
    <submittedName>
        <fullName evidence="10">Amino acid adenylation domain protein</fullName>
    </submittedName>
</protein>
<evidence type="ECO:0000313" key="9">
    <source>
        <dbReference type="EMBL" id="GLA49489.1"/>
    </source>
</evidence>
<evidence type="ECO:0000313" key="13">
    <source>
        <dbReference type="RefSeq" id="XP_059604529.1"/>
    </source>
</evidence>
<dbReference type="GO" id="GO:0008270">
    <property type="term" value="F:zinc ion binding"/>
    <property type="evidence" value="ECO:0007669"/>
    <property type="project" value="InterPro"/>
</dbReference>
<dbReference type="CDD" id="cd00067">
    <property type="entry name" value="GAL4"/>
    <property type="match status" value="1"/>
</dbReference>
<dbReference type="VEuPathDB" id="FungiDB:An12g07190"/>
<evidence type="ECO:0000259" key="8">
    <source>
        <dbReference type="PROSITE" id="PS50048"/>
    </source>
</evidence>
<evidence type="ECO:0000256" key="3">
    <source>
        <dbReference type="ARBA" id="ARBA00023125"/>
    </source>
</evidence>
<dbReference type="PROSITE" id="PS00463">
    <property type="entry name" value="ZN2_CY6_FUNGAL_1"/>
    <property type="match status" value="1"/>
</dbReference>
<evidence type="ECO:0000256" key="6">
    <source>
        <dbReference type="SAM" id="Coils"/>
    </source>
</evidence>
<evidence type="ECO:0000256" key="5">
    <source>
        <dbReference type="ARBA" id="ARBA00023242"/>
    </source>
</evidence>
<dbReference type="EMBL" id="BRPB01000030">
    <property type="protein sequence ID" value="GLA49489.1"/>
    <property type="molecule type" value="Genomic_DNA"/>
</dbReference>
<dbReference type="SUPFAM" id="SSF57701">
    <property type="entry name" value="Zn2/Cys6 DNA-binding domain"/>
    <property type="match status" value="1"/>
</dbReference>
<dbReference type="EMBL" id="NKJJ02000010">
    <property type="protein sequence ID" value="TPR06246.1"/>
    <property type="molecule type" value="Genomic_DNA"/>
</dbReference>
<dbReference type="InterPro" id="IPR001138">
    <property type="entry name" value="Zn2Cys6_DnaBD"/>
</dbReference>
<proteinExistence type="predicted"/>
<dbReference type="Proteomes" id="UP000197666">
    <property type="component" value="Unassembled WGS sequence"/>
</dbReference>
<dbReference type="GO" id="GO:0000981">
    <property type="term" value="F:DNA-binding transcription factor activity, RNA polymerase II-specific"/>
    <property type="evidence" value="ECO:0007669"/>
    <property type="project" value="InterPro"/>
</dbReference>
<dbReference type="Gene3D" id="4.10.240.10">
    <property type="entry name" value="Zn(2)-C6 fungal-type DNA-binding domain"/>
    <property type="match status" value="1"/>
</dbReference>
<reference evidence="13" key="5">
    <citation type="submission" date="2025-04" db="UniProtKB">
        <authorList>
            <consortium name="RefSeq"/>
        </authorList>
    </citation>
    <scope>IDENTIFICATION</scope>
</reference>
<dbReference type="PANTHER" id="PTHR47256:SF4">
    <property type="entry name" value="ZN(II)2CYS6 TRANSCRIPTION FACTOR (EUROFUNG)"/>
    <property type="match status" value="1"/>
</dbReference>
<sequence length="644" mass="73804">MQPITPAPRRLDTSDPSSTPNASVPRLRKASTACRECKRTKARCQIREGTSECDRCTERHLSCVFDLEEDMPRKLAHKRKIEKLEEERNDLLQLIKTLQNSSDAKAMQVLNLIRSKTPLSKIKLYIDKNISEPERETAPSLAEIYNQTSMLENGNKRTYSHRALTIQRLVDIPVYRIPAAPWTSVTESDDFVSHLISLWLTWSYPFYNWIDRELFLRDAQEGKLNSQFCSPFLVNCILAEACFHFDYPEAYADPNNPDSRGIHFYEEARKLYEKIEGRLDMPTIQGCGVLFVCMAIMGKDRMGWWYLGQVRSMAEEYAKKHPNSPSDTPTRESRAIDNTIWGIYNLTATASISLMKHMAIDRPNRHLLPCDHFEDDTWAAYPRQVDTVQSHIPCVLNSFTALSEINVNASRLVFATGLKTPPGALEKTLEAIQARLDGWRNDLPTCLTLDNATIPQSLSLHMLYHTVVIVLWGLLKKEDTEDENNIKITREAAKKACVDSALAIVNLLRIHRTRWGPDHISPTTIHWVSMALFTLVEELDNSEHRNAFTELCVTARAFSQKWTLMKGILRMLQVSAQKNGFILPPETRALFADFQKMWDEGLRDQFRSLYPNLSSLSETGGDRTLDEAELDSFLKKWDRLEGFE</sequence>
<keyword evidence="3" id="KW-0238">DNA-binding</keyword>
<reference evidence="11" key="1">
    <citation type="submission" date="2018-10" db="EMBL/GenBank/DDBJ databases">
        <title>FDA dAtabase for Regulatory Grade micrObial Sequences (FDA-ARGOS): Supporting development and validation of Infectious Disease Dx tests.</title>
        <authorList>
            <person name="Kerrigan L."/>
            <person name="Tallon L."/>
            <person name="Sadzewicz L."/>
            <person name="Sengamalay N."/>
            <person name="Ott S."/>
            <person name="Godinez A."/>
            <person name="Nagaraj S."/>
            <person name="Vavikolanu K."/>
            <person name="Nadendla S."/>
            <person name="George J."/>
            <person name="Sichtig H."/>
        </authorList>
    </citation>
    <scope>NUCLEOTIDE SEQUENCE [LARGE SCALE GENOMIC DNA]</scope>
    <source>
        <strain evidence="11">FDAARGOS_311</strain>
    </source>
</reference>
<dbReference type="VEuPathDB" id="FungiDB:ATCC64974_35740"/>
<dbReference type="CDD" id="cd12148">
    <property type="entry name" value="fungal_TF_MHR"/>
    <property type="match status" value="1"/>
</dbReference>
<reference evidence="9" key="3">
    <citation type="submission" date="2022-07" db="EMBL/GenBank/DDBJ databases">
        <title>Taxonomy of Aspergillus series Nigri: significant species reduction supported by multi-species coalescent approaches.</title>
        <authorList>
            <person name="Bian C."/>
            <person name="Kusuya Y."/>
            <person name="Sklenar F."/>
            <person name="D'hooge E."/>
            <person name="Yaguchi T."/>
            <person name="Takahashi H."/>
            <person name="Hubka V."/>
        </authorList>
    </citation>
    <scope>NUCLEOTIDE SEQUENCE</scope>
    <source>
        <strain evidence="9">IFM 63604</strain>
    </source>
</reference>
<dbReference type="PANTHER" id="PTHR47256">
    <property type="entry name" value="ZN(II)2CYS6 TRANSCRIPTION FACTOR (EUROFUNG)-RELATED"/>
    <property type="match status" value="1"/>
</dbReference>
<keyword evidence="1" id="KW-0479">Metal-binding</keyword>
<gene>
    <name evidence="13" type="ORF">An12g07190</name>
    <name evidence="9" type="ORF">AnigIFM63604_005444</name>
    <name evidence="10" type="ORF">CAN33_0020455</name>
</gene>